<comment type="function">
    <text evidence="1">The terminase large subunit acts as an ATP driven molecular motor necessary for viral DNA translocation into empty capsids and as an endonuclease that cuts the viral genome at a unique and precise dsDNA sequence to initiate and to end a packaging reaction. The terminase lies at a unique vertex of the procapsid and is composed of two subunits, a small terminase subunit involved in viral DNA recognition (packaging sequence), and a large terminase subunit possessing endonucleolytic and ATPase activities. Both terminase subunits heterooligomerize and are docked on the portal protein to form the packaging machine. The terminase large subunit exhibits endonuclease activity and cleaves the viral genome concatemer. Once the DNA is packaged, the terminase detaches from the portal and gets replaced by the tail to finish maturation of the virion.</text>
</comment>
<dbReference type="NCBIfam" id="NF033889">
    <property type="entry name" value="termin_lrg_T7"/>
    <property type="match status" value="1"/>
</dbReference>
<dbReference type="Gene3D" id="3.40.50.300">
    <property type="entry name" value="P-loop containing nucleotide triphosphate hydrolases"/>
    <property type="match status" value="1"/>
</dbReference>
<comment type="cofactor">
    <cofactor evidence="1">
        <name>Mg(2+)</name>
        <dbReference type="ChEBI" id="CHEBI:18420"/>
    </cofactor>
</comment>
<dbReference type="GO" id="GO:0005524">
    <property type="term" value="F:ATP binding"/>
    <property type="evidence" value="ECO:0007669"/>
    <property type="project" value="UniProtKB-KW"/>
</dbReference>
<dbReference type="InterPro" id="IPR054762">
    <property type="entry name" value="Gp19_RNaseH-like"/>
</dbReference>
<dbReference type="InterPro" id="IPR044271">
    <property type="entry name" value="Terminase_large_su_gp19"/>
</dbReference>
<keyword evidence="1" id="KW-0460">Magnesium</keyword>
<proteinExistence type="inferred from homology"/>
<dbReference type="GO" id="GO:0051276">
    <property type="term" value="P:chromosome organization"/>
    <property type="evidence" value="ECO:0007669"/>
    <property type="project" value="UniProtKB-UniRule"/>
</dbReference>
<feature type="domain" description="Terminase large subunit ribonuclease H-like" evidence="2">
    <location>
        <begin position="351"/>
        <end position="458"/>
    </location>
</feature>
<feature type="binding site" evidence="1">
    <location>
        <position position="352"/>
    </location>
    <ligand>
        <name>Mg(2+)</name>
        <dbReference type="ChEBI" id="CHEBI:18420"/>
        <label>1</label>
        <note>catalytic; for nuclease activity</note>
    </ligand>
</feature>
<dbReference type="InterPro" id="IPR047987">
    <property type="entry name" value="Gp19-like_virus"/>
</dbReference>
<dbReference type="GO" id="GO:0016887">
    <property type="term" value="F:ATP hydrolysis activity"/>
    <property type="evidence" value="ECO:0007669"/>
    <property type="project" value="InterPro"/>
</dbReference>
<dbReference type="EC" id="3.1.21.-" evidence="1"/>
<keyword evidence="4" id="KW-1185">Reference proteome</keyword>
<dbReference type="SUPFAM" id="SSF52540">
    <property type="entry name" value="P-loop containing nucleoside triphosphate hydrolases"/>
    <property type="match status" value="1"/>
</dbReference>
<comment type="subunit">
    <text evidence="1">Homopentamer. Interacts with the terminase small subunit; the active complex is probably heterooligomeric. Interacts with the portal protein.</text>
</comment>
<dbReference type="InterPro" id="IPR027417">
    <property type="entry name" value="P-loop_NTPase"/>
</dbReference>
<sequence>MQKINKSSKINDFRNFLYLTWKHLRLPEPTPIQYDIADYLANGSTRCIISAFRGVGKSWITASYILWRLLLDNDLNILVVSASKNRADDFSTFCLRLMSEMPLLKHLYPRGDQRQSKISFDVATALASQQPSVKSLGITSQLTGSRANIVIADDVETSGNTQTQFMRDKLGEAIKEFEAIIKPTEDSRIVFLGTPQSEQNIYNKLQERGYKCRFWTARYPSEKQLLSYGSNLAPVIANTWKEELVGKPTDPTRFDTKDLLDREASYGRIGFNMQFMLDSSLSDLNRYPLKLSDLSVMTLNPDNAPEKVIWASSPDLQHNDLPCVGMQGDAYYRPMQTQGTWLDYTGCVMSIDPSGKGKDETAYSVTKFLNGNIYLVDIGGFNSGYSEHTLSNLVRIAKKHKVKKILIEDNFGQGMFTELLKPYLIKEYPCTTEGIRQQSNKHRRILDTLEPIIAQHRLIVCPTVIKKDYEETNATYPAETALRYQLFYQISRMQKGANVLTHDDRIDALQMSCYYWIQQLAKDQDMAFRDRKEEQFRVEVERYFGEPEPQTWIKI</sequence>
<feature type="binding site" evidence="1">
    <location>
        <position position="352"/>
    </location>
    <ligand>
        <name>Mg(2+)</name>
        <dbReference type="ChEBI" id="CHEBI:18420"/>
        <label>2</label>
        <note>catalytic; for nuclease activity</note>
    </ligand>
</feature>
<dbReference type="HAMAP" id="MF_04147">
    <property type="entry name" value="TERL_T7"/>
    <property type="match status" value="1"/>
</dbReference>
<dbReference type="GO" id="GO:0046872">
    <property type="term" value="F:metal ion binding"/>
    <property type="evidence" value="ECO:0007669"/>
    <property type="project" value="UniProtKB-UniRule"/>
</dbReference>
<evidence type="ECO:0000256" key="1">
    <source>
        <dbReference type="HAMAP-Rule" id="MF_04147"/>
    </source>
</evidence>
<keyword evidence="1" id="KW-0540">Nuclease</keyword>
<keyword evidence="1" id="KW-0547">Nucleotide-binding</keyword>
<organism evidence="3 4">
    <name type="scientific">Pelagibacter phage Eyrgjafa EXVC018P</name>
    <dbReference type="NCBI Taxonomy" id="2736227"/>
    <lineage>
        <taxon>Viruses</taxon>
        <taxon>Duplodnaviria</taxon>
        <taxon>Heunggongvirae</taxon>
        <taxon>Uroviricota</taxon>
        <taxon>Caudoviricetes</taxon>
        <taxon>Autographivirales</taxon>
        <taxon>Fussvirus</taxon>
        <taxon>Fussvirus Eyrgjafa EXVC018P</taxon>
    </lineage>
</organism>
<dbReference type="GO" id="GO:0098009">
    <property type="term" value="C:viral terminase, large subunit"/>
    <property type="evidence" value="ECO:0007669"/>
    <property type="project" value="UniProtKB-UniRule"/>
</dbReference>
<comment type="domain">
    <text evidence="1">The ATPase region is in the N-terminus, whereas the nuclease region is in the central part. The C-terminus is involved in prohead binding.</text>
</comment>
<keyword evidence="1" id="KW-0231">Viral genome packaging</keyword>
<accession>A0A7S5Y9F4</accession>
<comment type="caution">
    <text evidence="1">Lacks conserved residue(s) required for the propagation of feature annotation.</text>
</comment>
<dbReference type="GO" id="GO:0019073">
    <property type="term" value="P:viral DNA genome packaging"/>
    <property type="evidence" value="ECO:0007669"/>
    <property type="project" value="UniProtKB-UniRule"/>
</dbReference>
<feature type="region of interest" description="Nuclease activity" evidence="1">
    <location>
        <begin position="332"/>
        <end position="417"/>
    </location>
</feature>
<keyword evidence="1" id="KW-0479">Metal-binding</keyword>
<keyword evidence="1" id="KW-0255">Endonuclease</keyword>
<evidence type="ECO:0000313" key="4">
    <source>
        <dbReference type="Proteomes" id="UP000594646"/>
    </source>
</evidence>
<evidence type="ECO:0000313" key="3">
    <source>
        <dbReference type="EMBL" id="QLF88158.1"/>
    </source>
</evidence>
<dbReference type="EMBL" id="MT375523">
    <property type="protein sequence ID" value="QLF88158.1"/>
    <property type="molecule type" value="Genomic_DNA"/>
</dbReference>
<keyword evidence="1" id="KW-0378">Hydrolase</keyword>
<dbReference type="Pfam" id="PF22530">
    <property type="entry name" value="Terminase-T7_RNaseH-like"/>
    <property type="match status" value="1"/>
</dbReference>
<feature type="binding site" evidence="1">
    <location>
        <position position="408"/>
    </location>
    <ligand>
        <name>Mg(2+)</name>
        <dbReference type="ChEBI" id="CHEBI:18420"/>
        <label>2</label>
        <note>catalytic; for nuclease activity</note>
    </ligand>
</feature>
<dbReference type="Gene3D" id="3.30.420.240">
    <property type="match status" value="1"/>
</dbReference>
<keyword evidence="1" id="KW-1188">Viral release from host cell</keyword>
<name>A0A7S5Y9F4_9CAUD</name>
<dbReference type="EC" id="3.6.4.-" evidence="1"/>
<feature type="binding site" evidence="1">
    <location>
        <position position="507"/>
    </location>
    <ligand>
        <name>Mg(2+)</name>
        <dbReference type="ChEBI" id="CHEBI:18420"/>
        <label>1</label>
        <note>catalytic; for nuclease activity</note>
    </ligand>
</feature>
<comment type="similarity">
    <text evidence="1">Belongs to the Teseptimavirus large terminase family.</text>
</comment>
<evidence type="ECO:0000259" key="2">
    <source>
        <dbReference type="Pfam" id="PF22530"/>
    </source>
</evidence>
<reference evidence="4" key="1">
    <citation type="submission" date="2020-04" db="EMBL/GenBank/DDBJ databases">
        <title>Efficient Dilution-to-Extinction isolation of novel virus-host model systems for fastidious heterotrophic bacteria.</title>
        <authorList>
            <person name="Buchholz H.H."/>
            <person name="Temperton B."/>
            <person name="Michelsen M."/>
            <person name="Allen M."/>
        </authorList>
    </citation>
    <scope>NUCLEOTIDE SEQUENCE [LARGE SCALE GENOMIC DNA]</scope>
</reference>
<dbReference type="GO" id="GO:0004519">
    <property type="term" value="F:endonuclease activity"/>
    <property type="evidence" value="ECO:0007669"/>
    <property type="project" value="UniProtKB-UniRule"/>
</dbReference>
<keyword evidence="1" id="KW-0067">ATP-binding</keyword>
<gene>
    <name evidence="3" type="ORF">Eyrgjafa_gp_12</name>
</gene>
<dbReference type="Proteomes" id="UP000594646">
    <property type="component" value="Genome"/>
</dbReference>
<feature type="short sequence motif" description="Walker A motif" evidence="1">
    <location>
        <begin position="51"/>
        <end position="58"/>
    </location>
</feature>
<protein>
    <recommendedName>
        <fullName evidence="1">Terminase, large subunit</fullName>
    </recommendedName>
    <alternativeName>
        <fullName evidence="1">DNA-packaging protein</fullName>
    </alternativeName>
    <domain>
        <recommendedName>
            <fullName evidence="1">ATPase</fullName>
            <ecNumber evidence="1">3.6.4.-</ecNumber>
        </recommendedName>
    </domain>
    <domain>
        <recommendedName>
            <fullName evidence="1">Endonuclease</fullName>
            <ecNumber evidence="1">3.1.21.-</ecNumber>
        </recommendedName>
    </domain>
</protein>